<dbReference type="EMBL" id="JANAWD010000824">
    <property type="protein sequence ID" value="KAJ3475637.1"/>
    <property type="molecule type" value="Genomic_DNA"/>
</dbReference>
<dbReference type="AlphaFoldDB" id="A0AAD5USW1"/>
<feature type="domain" description="Epoxide hydrolase N-terminal" evidence="4">
    <location>
        <begin position="4"/>
        <end position="113"/>
    </location>
</feature>
<protein>
    <recommendedName>
        <fullName evidence="4">Epoxide hydrolase N-terminal domain-containing protein</fullName>
    </recommendedName>
</protein>
<name>A0AAD5USW1_9APHY</name>
<dbReference type="Gene3D" id="3.40.50.1820">
    <property type="entry name" value="alpha/beta hydrolase"/>
    <property type="match status" value="2"/>
</dbReference>
<dbReference type="GO" id="GO:0097176">
    <property type="term" value="P:epoxide metabolic process"/>
    <property type="evidence" value="ECO:0007669"/>
    <property type="project" value="TreeGrafter"/>
</dbReference>
<dbReference type="InterPro" id="IPR000639">
    <property type="entry name" value="Epox_hydrolase-like"/>
</dbReference>
<evidence type="ECO:0000313" key="6">
    <source>
        <dbReference type="Proteomes" id="UP001212997"/>
    </source>
</evidence>
<dbReference type="GO" id="GO:0004301">
    <property type="term" value="F:epoxide hydrolase activity"/>
    <property type="evidence" value="ECO:0007669"/>
    <property type="project" value="TreeGrafter"/>
</dbReference>
<keyword evidence="3" id="KW-0378">Hydrolase</keyword>
<dbReference type="PANTHER" id="PTHR21661">
    <property type="entry name" value="EPOXIDE HYDROLASE 1-RELATED"/>
    <property type="match status" value="1"/>
</dbReference>
<dbReference type="InterPro" id="IPR016292">
    <property type="entry name" value="Epoxide_hydrolase"/>
</dbReference>
<evidence type="ECO:0000313" key="5">
    <source>
        <dbReference type="EMBL" id="KAJ3475637.1"/>
    </source>
</evidence>
<evidence type="ECO:0000256" key="3">
    <source>
        <dbReference type="ARBA" id="ARBA00022801"/>
    </source>
</evidence>
<reference evidence="5" key="1">
    <citation type="submission" date="2022-07" db="EMBL/GenBank/DDBJ databases">
        <title>Genome Sequence of Physisporinus lineatus.</title>
        <authorList>
            <person name="Buettner E."/>
        </authorList>
    </citation>
    <scope>NUCLEOTIDE SEQUENCE</scope>
    <source>
        <strain evidence="5">VT162</strain>
    </source>
</reference>
<evidence type="ECO:0000259" key="4">
    <source>
        <dbReference type="Pfam" id="PF06441"/>
    </source>
</evidence>
<dbReference type="PANTHER" id="PTHR21661:SF35">
    <property type="entry name" value="EPOXIDE HYDROLASE"/>
    <property type="match status" value="1"/>
</dbReference>
<keyword evidence="6" id="KW-1185">Reference proteome</keyword>
<proteinExistence type="inferred from homology"/>
<dbReference type="InterPro" id="IPR029058">
    <property type="entry name" value="AB_hydrolase_fold"/>
</dbReference>
<dbReference type="PIRSF" id="PIRSF001112">
    <property type="entry name" value="Epoxide_hydrolase"/>
    <property type="match status" value="1"/>
</dbReference>
<gene>
    <name evidence="5" type="ORF">NLI96_g11708</name>
</gene>
<keyword evidence="2" id="KW-0058">Aromatic hydrocarbons catabolism</keyword>
<organism evidence="5 6">
    <name type="scientific">Meripilus lineatus</name>
    <dbReference type="NCBI Taxonomy" id="2056292"/>
    <lineage>
        <taxon>Eukaryota</taxon>
        <taxon>Fungi</taxon>
        <taxon>Dikarya</taxon>
        <taxon>Basidiomycota</taxon>
        <taxon>Agaricomycotina</taxon>
        <taxon>Agaricomycetes</taxon>
        <taxon>Polyporales</taxon>
        <taxon>Meripilaceae</taxon>
        <taxon>Meripilus</taxon>
    </lineage>
</organism>
<comment type="caution">
    <text evidence="5">The sequence shown here is derived from an EMBL/GenBank/DDBJ whole genome shotgun (WGS) entry which is preliminary data.</text>
</comment>
<dbReference type="InterPro" id="IPR010497">
    <property type="entry name" value="Epoxide_hydro_N"/>
</dbReference>
<evidence type="ECO:0000256" key="1">
    <source>
        <dbReference type="ARBA" id="ARBA00010088"/>
    </source>
</evidence>
<dbReference type="PRINTS" id="PR00412">
    <property type="entry name" value="EPOXHYDRLASE"/>
</dbReference>
<accession>A0AAD5USW1</accession>
<dbReference type="Proteomes" id="UP001212997">
    <property type="component" value="Unassembled WGS sequence"/>
</dbReference>
<dbReference type="SUPFAM" id="SSF53474">
    <property type="entry name" value="alpha/beta-Hydrolases"/>
    <property type="match status" value="1"/>
</dbReference>
<comment type="similarity">
    <text evidence="1">Belongs to the peptidase S33 family.</text>
</comment>
<evidence type="ECO:0000256" key="2">
    <source>
        <dbReference type="ARBA" id="ARBA00022797"/>
    </source>
</evidence>
<dbReference type="Pfam" id="PF06441">
    <property type="entry name" value="EHN"/>
    <property type="match status" value="1"/>
</dbReference>
<sequence length="333" mass="37260">MSENPFKVDISDSEINLLKKKLDVATFPDEIDEAGWAYGVPLADMKRLVEKWRTTFDWKKREKEINQLPMFTRDVDIEGFGPLNIHYVHQKSKVDGAIPLLFIHGWPGHFLEVERILPLLAHSSPEHPSFHVVAFSLPGFGFSETPKGKGFAISQYAETGHKLMLALGYNEYVLQGGDWGGIATQPQTLGYSLADSPVGLLAWIYEKLVNWADDYPWDDDEVLQWVSIYWFSRPGPTASIRIYYESYATAGTLPFGETSVPLGISYFPKELVLSPRSWSRTLGNVVFESEHEGGGHFAAHEKPVELVSDLRKMFGKGGPAYGVVSGKNGYAKS</sequence>